<feature type="region of interest" description="Disordered" evidence="1">
    <location>
        <begin position="37"/>
        <end position="107"/>
    </location>
</feature>
<reference evidence="2" key="1">
    <citation type="submission" date="2020-03" db="EMBL/GenBank/DDBJ databases">
        <authorList>
            <person name="Weist P."/>
        </authorList>
    </citation>
    <scope>NUCLEOTIDE SEQUENCE</scope>
</reference>
<gene>
    <name evidence="2" type="ORF">PLEPLA_LOCUS16786</name>
</gene>
<comment type="caution">
    <text evidence="2">The sequence shown here is derived from an EMBL/GenBank/DDBJ whole genome shotgun (WGS) entry which is preliminary data.</text>
</comment>
<dbReference type="EMBL" id="CADEAL010001090">
    <property type="protein sequence ID" value="CAB1428811.1"/>
    <property type="molecule type" value="Genomic_DNA"/>
</dbReference>
<evidence type="ECO:0000313" key="2">
    <source>
        <dbReference type="EMBL" id="CAB1428811.1"/>
    </source>
</evidence>
<feature type="compositionally biased region" description="Polar residues" evidence="1">
    <location>
        <begin position="44"/>
        <end position="53"/>
    </location>
</feature>
<keyword evidence="3" id="KW-1185">Reference proteome</keyword>
<sequence>MTLLGPINSQRLLEHQVMANQALELQPRRLHCADSAPVKARDLQGSQLVTADHQSGGSAGRFRSRRGSQLTQRLQPAPAIQSQAPLRPCPRQGRETPGQATETLPAADCLMLTTERIQAKGGGARREPRSPARRFSRLYCFSCVY</sequence>
<accession>A0A9N7UD49</accession>
<dbReference type="Proteomes" id="UP001153269">
    <property type="component" value="Unassembled WGS sequence"/>
</dbReference>
<evidence type="ECO:0000256" key="1">
    <source>
        <dbReference type="SAM" id="MobiDB-lite"/>
    </source>
</evidence>
<dbReference type="AlphaFoldDB" id="A0A9N7UD49"/>
<evidence type="ECO:0000313" key="3">
    <source>
        <dbReference type="Proteomes" id="UP001153269"/>
    </source>
</evidence>
<feature type="compositionally biased region" description="Polar residues" evidence="1">
    <location>
        <begin position="69"/>
        <end position="84"/>
    </location>
</feature>
<proteinExistence type="predicted"/>
<protein>
    <submittedName>
        <fullName evidence="2">Uncharacterized protein</fullName>
    </submittedName>
</protein>
<organism evidence="2 3">
    <name type="scientific">Pleuronectes platessa</name>
    <name type="common">European plaice</name>
    <dbReference type="NCBI Taxonomy" id="8262"/>
    <lineage>
        <taxon>Eukaryota</taxon>
        <taxon>Metazoa</taxon>
        <taxon>Chordata</taxon>
        <taxon>Craniata</taxon>
        <taxon>Vertebrata</taxon>
        <taxon>Euteleostomi</taxon>
        <taxon>Actinopterygii</taxon>
        <taxon>Neopterygii</taxon>
        <taxon>Teleostei</taxon>
        <taxon>Neoteleostei</taxon>
        <taxon>Acanthomorphata</taxon>
        <taxon>Carangaria</taxon>
        <taxon>Pleuronectiformes</taxon>
        <taxon>Pleuronectoidei</taxon>
        <taxon>Pleuronectidae</taxon>
        <taxon>Pleuronectes</taxon>
    </lineage>
</organism>
<name>A0A9N7UD49_PLEPL</name>